<name>A0AAV0TTA3_9STRA</name>
<dbReference type="InterPro" id="IPR001254">
    <property type="entry name" value="Trypsin_dom"/>
</dbReference>
<evidence type="ECO:0000256" key="5">
    <source>
        <dbReference type="ARBA" id="ARBA00023026"/>
    </source>
</evidence>
<keyword evidence="3" id="KW-0964">Secreted</keyword>
<dbReference type="InterPro" id="IPR050430">
    <property type="entry name" value="Peptidase_S1"/>
</dbReference>
<dbReference type="Proteomes" id="UP001157938">
    <property type="component" value="Unassembled WGS sequence"/>
</dbReference>
<dbReference type="EMBL" id="CAKLBC010001316">
    <property type="protein sequence ID" value="CAH0490950.1"/>
    <property type="molecule type" value="Genomic_DNA"/>
</dbReference>
<reference evidence="11" key="2">
    <citation type="submission" date="2022-12" db="EMBL/GenBank/DDBJ databases">
        <authorList>
            <person name="Webb A."/>
        </authorList>
    </citation>
    <scope>NUCLEOTIDE SEQUENCE</scope>
    <source>
        <strain evidence="11">Pf2</strain>
    </source>
</reference>
<accession>A0AAV0TTA3</accession>
<comment type="similarity">
    <text evidence="2">Belongs to the peptidase S1 family.</text>
</comment>
<proteinExistence type="inferred from homology"/>
<keyword evidence="5" id="KW-0843">Virulence</keyword>
<evidence type="ECO:0000256" key="7">
    <source>
        <dbReference type="ARBA" id="ARBA00023180"/>
    </source>
</evidence>
<evidence type="ECO:0000313" key="11">
    <source>
        <dbReference type="EMBL" id="CAI5724728.1"/>
    </source>
</evidence>
<evidence type="ECO:0000256" key="4">
    <source>
        <dbReference type="ARBA" id="ARBA00022729"/>
    </source>
</evidence>
<dbReference type="PANTHER" id="PTHR24276">
    <property type="entry name" value="POLYSERASE-RELATED"/>
    <property type="match status" value="1"/>
</dbReference>
<dbReference type="Proteomes" id="UP001159659">
    <property type="component" value="Unassembled WGS sequence"/>
</dbReference>
<keyword evidence="12" id="KW-1185">Reference proteome</keyword>
<dbReference type="PANTHER" id="PTHR24276:SF98">
    <property type="entry name" value="FI18310P1-RELATED"/>
    <property type="match status" value="1"/>
</dbReference>
<dbReference type="CDD" id="cd00190">
    <property type="entry name" value="Tryp_SPc"/>
    <property type="match status" value="1"/>
</dbReference>
<comment type="subcellular location">
    <subcellularLocation>
        <location evidence="1">Secreted</location>
    </subcellularLocation>
</comment>
<dbReference type="InterPro" id="IPR001314">
    <property type="entry name" value="Peptidase_S1A"/>
</dbReference>
<dbReference type="InterPro" id="IPR009003">
    <property type="entry name" value="Peptidase_S1_PA"/>
</dbReference>
<organism evidence="11 13">
    <name type="scientific">Peronospora farinosa</name>
    <dbReference type="NCBI Taxonomy" id="134698"/>
    <lineage>
        <taxon>Eukaryota</taxon>
        <taxon>Sar</taxon>
        <taxon>Stramenopiles</taxon>
        <taxon>Oomycota</taxon>
        <taxon>Peronosporomycetes</taxon>
        <taxon>Peronosporales</taxon>
        <taxon>Peronosporaceae</taxon>
        <taxon>Peronospora</taxon>
    </lineage>
</organism>
<evidence type="ECO:0000313" key="10">
    <source>
        <dbReference type="EMBL" id="CAH0490950.1"/>
    </source>
</evidence>
<dbReference type="SMART" id="SM00020">
    <property type="entry name" value="Tryp_SPc"/>
    <property type="match status" value="1"/>
</dbReference>
<dbReference type="GO" id="GO:0006508">
    <property type="term" value="P:proteolysis"/>
    <property type="evidence" value="ECO:0007669"/>
    <property type="project" value="InterPro"/>
</dbReference>
<dbReference type="GO" id="GO:0004252">
    <property type="term" value="F:serine-type endopeptidase activity"/>
    <property type="evidence" value="ECO:0007669"/>
    <property type="project" value="InterPro"/>
</dbReference>
<feature type="domain" description="Peptidase S1" evidence="9">
    <location>
        <begin position="19"/>
        <end position="263"/>
    </location>
</feature>
<feature type="signal peptide" evidence="8">
    <location>
        <begin position="1"/>
        <end position="18"/>
    </location>
</feature>
<dbReference type="InterPro" id="IPR043504">
    <property type="entry name" value="Peptidase_S1_PA_chymotrypsin"/>
</dbReference>
<feature type="chain" id="PRO_5043516369" description="Peptidase S1 domain-containing protein" evidence="8">
    <location>
        <begin position="19"/>
        <end position="264"/>
    </location>
</feature>
<evidence type="ECO:0000259" key="9">
    <source>
        <dbReference type="PROSITE" id="PS50240"/>
    </source>
</evidence>
<reference evidence="10 12" key="1">
    <citation type="submission" date="2021-11" db="EMBL/GenBank/DDBJ databases">
        <authorList>
            <person name="Islam A."/>
            <person name="Islam S."/>
            <person name="Flora M.S."/>
            <person name="Rahman M."/>
            <person name="Ziaur R.M."/>
            <person name="Epstein J.H."/>
            <person name="Hassan M."/>
            <person name="Klassen M."/>
            <person name="Woodard K."/>
            <person name="Webb A."/>
            <person name="Webby R.J."/>
            <person name="El Zowalaty M.E."/>
        </authorList>
    </citation>
    <scope>NUCLEOTIDE SEQUENCE [LARGE SCALE GENOMIC DNA]</scope>
    <source>
        <strain evidence="10">Pf1</strain>
    </source>
</reference>
<dbReference type="PROSITE" id="PS50240">
    <property type="entry name" value="TRYPSIN_DOM"/>
    <property type="match status" value="1"/>
</dbReference>
<keyword evidence="6" id="KW-1015">Disulfide bond</keyword>
<comment type="caution">
    <text evidence="11">The sequence shown here is derived from an EMBL/GenBank/DDBJ whole genome shotgun (WGS) entry which is preliminary data.</text>
</comment>
<dbReference type="Gene3D" id="2.40.10.10">
    <property type="entry name" value="Trypsin-like serine proteases"/>
    <property type="match status" value="1"/>
</dbReference>
<evidence type="ECO:0000256" key="1">
    <source>
        <dbReference type="ARBA" id="ARBA00004613"/>
    </source>
</evidence>
<dbReference type="PRINTS" id="PR00722">
    <property type="entry name" value="CHYMOTRYPSIN"/>
</dbReference>
<evidence type="ECO:0000256" key="6">
    <source>
        <dbReference type="ARBA" id="ARBA00023157"/>
    </source>
</evidence>
<evidence type="ECO:0000256" key="8">
    <source>
        <dbReference type="SAM" id="SignalP"/>
    </source>
</evidence>
<evidence type="ECO:0000313" key="12">
    <source>
        <dbReference type="Proteomes" id="UP001157938"/>
    </source>
</evidence>
<protein>
    <recommendedName>
        <fullName evidence="9">Peptidase S1 domain-containing protein</fullName>
    </recommendedName>
</protein>
<dbReference type="AlphaFoldDB" id="A0AAV0TTA3"/>
<sequence>MKVISTITASLLIGSVTGLLGGTPVSPDGALNDRSLQQKSYTTGIRKTIDPKSSDDFSFCGGALITHHHVLTTATCVKDGNAKFVSVGAIYINGGEDGDEIKVVSVTKHPHFNNITLSNNFAVLKLAREVKADIKPVKLPTPGTEIQPGKWATAHGWGLTSADGMASDVLLKLDQQLISNEDCRKKLGSITIDMTHVCAGGEVGKSPCQGDTGGPLIYENSNGDDVLIGLISGGTDIGCGTMGYPAIYSRVSSVHEWITTTMKA</sequence>
<gene>
    <name evidence="10" type="ORF">PFR001_LOCUS6245</name>
    <name evidence="11" type="ORF">PFR002_LOCUS4959</name>
</gene>
<dbReference type="EMBL" id="CANTFK010000752">
    <property type="protein sequence ID" value="CAI5724728.1"/>
    <property type="molecule type" value="Genomic_DNA"/>
</dbReference>
<dbReference type="GO" id="GO:0005576">
    <property type="term" value="C:extracellular region"/>
    <property type="evidence" value="ECO:0007669"/>
    <property type="project" value="UniProtKB-SubCell"/>
</dbReference>
<dbReference type="SUPFAM" id="SSF50494">
    <property type="entry name" value="Trypsin-like serine proteases"/>
    <property type="match status" value="1"/>
</dbReference>
<evidence type="ECO:0000256" key="3">
    <source>
        <dbReference type="ARBA" id="ARBA00022525"/>
    </source>
</evidence>
<evidence type="ECO:0000313" key="13">
    <source>
        <dbReference type="Proteomes" id="UP001159659"/>
    </source>
</evidence>
<dbReference type="Pfam" id="PF00089">
    <property type="entry name" value="Trypsin"/>
    <property type="match status" value="1"/>
</dbReference>
<keyword evidence="7" id="KW-0325">Glycoprotein</keyword>
<keyword evidence="4 8" id="KW-0732">Signal</keyword>
<evidence type="ECO:0000256" key="2">
    <source>
        <dbReference type="ARBA" id="ARBA00007664"/>
    </source>
</evidence>